<dbReference type="InterPro" id="IPR020097">
    <property type="entry name" value="PsdUridine_synth_TruA_a/b_dom"/>
</dbReference>
<dbReference type="Proteomes" id="UP000012019">
    <property type="component" value="Unassembled WGS sequence"/>
</dbReference>
<dbReference type="PIRSF" id="PIRSF001430">
    <property type="entry name" value="tRNA_psdUrid_synth"/>
    <property type="match status" value="1"/>
</dbReference>
<protein>
    <recommendedName>
        <fullName evidence="4">tRNA pseudouridine synthase A</fullName>
        <ecNumber evidence="4">5.4.99.12</ecNumber>
    </recommendedName>
    <alternativeName>
        <fullName evidence="4">tRNA pseudouridine(38-40) synthase</fullName>
    </alternativeName>
    <alternativeName>
        <fullName evidence="4">tRNA pseudouridylate synthase I</fullName>
    </alternativeName>
    <alternativeName>
        <fullName evidence="4">tRNA-uridine isomerase I</fullName>
    </alternativeName>
</protein>
<dbReference type="SUPFAM" id="SSF55120">
    <property type="entry name" value="Pseudouridine synthase"/>
    <property type="match status" value="1"/>
</dbReference>
<keyword evidence="2 4" id="KW-0819">tRNA processing</keyword>
<dbReference type="OrthoDB" id="9811823at2"/>
<keyword evidence="10" id="KW-1185">Reference proteome</keyword>
<evidence type="ECO:0000256" key="3">
    <source>
        <dbReference type="ARBA" id="ARBA00023235"/>
    </source>
</evidence>
<comment type="caution">
    <text evidence="4">Lacks conserved residue(s) required for the propagation of feature annotation.</text>
</comment>
<sequence length="259" mass="29087">MRIALGVEYHGSNFNGWQAQPGQRTVQDSLTQAVSFVANHQIEVHAAGRTDTGVHALNQVVHFDTEAQRSDRGWLLGINTNLPEDISINWVKPVDESFHARFSATQRSYRYLILNRLSRSAVHYQRMWWTHKAIEIEHMQAAADLLTGHHDFSAFRAVECQAKSAMKTVDTITVSRHQDCIAIDVSARSFLHHMVRNLVGVLVPIGEGKKPVQWAAEVLESCDRNQAGITAPAEGLYLTDVQYPQHFQLPGVSGFPVLW</sequence>
<dbReference type="InterPro" id="IPR020103">
    <property type="entry name" value="PsdUridine_synth_cat_dom_sf"/>
</dbReference>
<comment type="function">
    <text evidence="4">Formation of pseudouridine at positions 38, 39 and 40 in the anticodon stem and loop of transfer RNAs.</text>
</comment>
<comment type="catalytic activity">
    <reaction evidence="4 7">
        <text>uridine(38/39/40) in tRNA = pseudouridine(38/39/40) in tRNA</text>
        <dbReference type="Rhea" id="RHEA:22376"/>
        <dbReference type="Rhea" id="RHEA-COMP:10085"/>
        <dbReference type="Rhea" id="RHEA-COMP:10087"/>
        <dbReference type="ChEBI" id="CHEBI:65314"/>
        <dbReference type="ChEBI" id="CHEBI:65315"/>
        <dbReference type="EC" id="5.4.99.12"/>
    </reaction>
</comment>
<evidence type="ECO:0000259" key="8">
    <source>
        <dbReference type="Pfam" id="PF01416"/>
    </source>
</evidence>
<proteinExistence type="inferred from homology"/>
<feature type="active site" description="Nucleophile" evidence="4 5">
    <location>
        <position position="51"/>
    </location>
</feature>
<dbReference type="FunFam" id="3.30.70.580:FF:000001">
    <property type="entry name" value="tRNA pseudouridine synthase A"/>
    <property type="match status" value="1"/>
</dbReference>
<feature type="domain" description="Pseudouridine synthase I TruA alpha/beta" evidence="8">
    <location>
        <begin position="142"/>
        <end position="244"/>
    </location>
</feature>
<evidence type="ECO:0000313" key="9">
    <source>
        <dbReference type="EMBL" id="EMR13459.1"/>
    </source>
</evidence>
<organism evidence="9 10">
    <name type="scientific">Methylophaga lonarensis MPL</name>
    <dbReference type="NCBI Taxonomy" id="1286106"/>
    <lineage>
        <taxon>Bacteria</taxon>
        <taxon>Pseudomonadati</taxon>
        <taxon>Pseudomonadota</taxon>
        <taxon>Gammaproteobacteria</taxon>
        <taxon>Thiotrichales</taxon>
        <taxon>Piscirickettsiaceae</taxon>
        <taxon>Methylophaga</taxon>
    </lineage>
</organism>
<dbReference type="NCBIfam" id="TIGR00071">
    <property type="entry name" value="hisT_truA"/>
    <property type="match status" value="1"/>
</dbReference>
<comment type="subunit">
    <text evidence="4">Homodimer.</text>
</comment>
<dbReference type="GO" id="GO:0160147">
    <property type="term" value="F:tRNA pseudouridine(38-40) synthase activity"/>
    <property type="evidence" value="ECO:0007669"/>
    <property type="project" value="UniProtKB-EC"/>
</dbReference>
<dbReference type="InterPro" id="IPR001406">
    <property type="entry name" value="PsdUridine_synth_TruA"/>
</dbReference>
<dbReference type="PATRIC" id="fig|1286106.3.peg.977"/>
<evidence type="ECO:0000313" key="10">
    <source>
        <dbReference type="Proteomes" id="UP000012019"/>
    </source>
</evidence>
<gene>
    <name evidence="4" type="primary">truA</name>
    <name evidence="9" type="ORF">MPL1_04857</name>
</gene>
<keyword evidence="3 4" id="KW-0413">Isomerase</keyword>
<dbReference type="RefSeq" id="WP_009725983.1">
    <property type="nucleotide sequence ID" value="NZ_APHR01000022.1"/>
</dbReference>
<dbReference type="Pfam" id="PF01416">
    <property type="entry name" value="PseudoU_synth_1"/>
    <property type="match status" value="2"/>
</dbReference>
<dbReference type="EMBL" id="APHR01000022">
    <property type="protein sequence ID" value="EMR13459.1"/>
    <property type="molecule type" value="Genomic_DNA"/>
</dbReference>
<dbReference type="Gene3D" id="3.30.70.580">
    <property type="entry name" value="Pseudouridine synthase I, catalytic domain, N-terminal subdomain"/>
    <property type="match status" value="1"/>
</dbReference>
<reference evidence="9 10" key="1">
    <citation type="journal article" date="2013" name="Genome Announc.">
        <title>Draft Genome Sequence of Methylophaga lonarensis MPLT, a Haloalkaliphilic (Non-Methane-Utilizing) Methylotroph.</title>
        <authorList>
            <person name="Shetty S.A."/>
            <person name="Marathe N.P."/>
            <person name="Munot H."/>
            <person name="Antony C.P."/>
            <person name="Dhotre D.P."/>
            <person name="Murrell J.C."/>
            <person name="Shouche Y.S."/>
        </authorList>
    </citation>
    <scope>NUCLEOTIDE SEQUENCE [LARGE SCALE GENOMIC DNA]</scope>
    <source>
        <strain evidence="9 10">MPL</strain>
    </source>
</reference>
<evidence type="ECO:0000256" key="4">
    <source>
        <dbReference type="HAMAP-Rule" id="MF_00171"/>
    </source>
</evidence>
<dbReference type="InterPro" id="IPR020095">
    <property type="entry name" value="PsdUridine_synth_TruA_C"/>
</dbReference>
<evidence type="ECO:0000256" key="1">
    <source>
        <dbReference type="ARBA" id="ARBA00009375"/>
    </source>
</evidence>
<dbReference type="EC" id="5.4.99.12" evidence="4"/>
<dbReference type="eggNOG" id="COG0101">
    <property type="taxonomic scope" value="Bacteria"/>
</dbReference>
<feature type="binding site" evidence="4 6">
    <location>
        <position position="109"/>
    </location>
    <ligand>
        <name>substrate</name>
    </ligand>
</feature>
<dbReference type="GO" id="GO:0031119">
    <property type="term" value="P:tRNA pseudouridine synthesis"/>
    <property type="evidence" value="ECO:0007669"/>
    <property type="project" value="UniProtKB-UniRule"/>
</dbReference>
<dbReference type="AlphaFoldDB" id="M7PSN2"/>
<comment type="similarity">
    <text evidence="1 4 7">Belongs to the tRNA pseudouridine synthase TruA family.</text>
</comment>
<evidence type="ECO:0000256" key="5">
    <source>
        <dbReference type="PIRSR" id="PIRSR001430-1"/>
    </source>
</evidence>
<dbReference type="GO" id="GO:0003723">
    <property type="term" value="F:RNA binding"/>
    <property type="evidence" value="ECO:0007669"/>
    <property type="project" value="InterPro"/>
</dbReference>
<dbReference type="PANTHER" id="PTHR11142:SF0">
    <property type="entry name" value="TRNA PSEUDOURIDINE SYNTHASE-LIKE 1"/>
    <property type="match status" value="1"/>
</dbReference>
<dbReference type="CDD" id="cd02570">
    <property type="entry name" value="PseudoU_synth_EcTruA"/>
    <property type="match status" value="1"/>
</dbReference>
<dbReference type="Gene3D" id="3.30.70.660">
    <property type="entry name" value="Pseudouridine synthase I, catalytic domain, C-terminal subdomain"/>
    <property type="match status" value="1"/>
</dbReference>
<dbReference type="InterPro" id="IPR020094">
    <property type="entry name" value="TruA/RsuA/RluB/E/F_N"/>
</dbReference>
<evidence type="ECO:0000256" key="7">
    <source>
        <dbReference type="RuleBase" id="RU003792"/>
    </source>
</evidence>
<evidence type="ECO:0000256" key="2">
    <source>
        <dbReference type="ARBA" id="ARBA00022694"/>
    </source>
</evidence>
<comment type="caution">
    <text evidence="9">The sequence shown here is derived from an EMBL/GenBank/DDBJ whole genome shotgun (WGS) entry which is preliminary data.</text>
</comment>
<accession>M7PSN2</accession>
<name>M7PSN2_9GAMM</name>
<evidence type="ECO:0000256" key="6">
    <source>
        <dbReference type="PIRSR" id="PIRSR001430-2"/>
    </source>
</evidence>
<feature type="domain" description="Pseudouridine synthase I TruA alpha/beta" evidence="8">
    <location>
        <begin position="8"/>
        <end position="102"/>
    </location>
</feature>
<dbReference type="HAMAP" id="MF_00171">
    <property type="entry name" value="TruA"/>
    <property type="match status" value="1"/>
</dbReference>
<dbReference type="STRING" id="1286106.MPL1_04857"/>
<dbReference type="PANTHER" id="PTHR11142">
    <property type="entry name" value="PSEUDOURIDYLATE SYNTHASE"/>
    <property type="match status" value="1"/>
</dbReference>